<name>A0A8S5MGQ1_9CAUD</name>
<reference evidence="2" key="1">
    <citation type="journal article" date="2021" name="Proc. Natl. Acad. Sci. U.S.A.">
        <title>A Catalog of Tens of Thousands of Viruses from Human Metagenomes Reveals Hidden Associations with Chronic Diseases.</title>
        <authorList>
            <person name="Tisza M.J."/>
            <person name="Buck C.B."/>
        </authorList>
    </citation>
    <scope>NUCLEOTIDE SEQUENCE</scope>
    <source>
        <strain evidence="2">Ctq1q8</strain>
    </source>
</reference>
<sequence>MNICVLYEDLGKIYGYYNNPLRMKQIHINCNLPDHLQTLTCAHELGHAVLHPKSNTPFLRKSTFISVDKMENQANKFATELIISDDILYEYKAFTMGQLSALLGYSEEIIKLKFK</sequence>
<dbReference type="Gene3D" id="1.10.10.2910">
    <property type="match status" value="1"/>
</dbReference>
<evidence type="ECO:0000313" key="2">
    <source>
        <dbReference type="EMBL" id="DAD81091.1"/>
    </source>
</evidence>
<evidence type="ECO:0000259" key="1">
    <source>
        <dbReference type="Pfam" id="PF06114"/>
    </source>
</evidence>
<organism evidence="2">
    <name type="scientific">Siphoviridae sp. ctq1q8</name>
    <dbReference type="NCBI Taxonomy" id="2826467"/>
    <lineage>
        <taxon>Viruses</taxon>
        <taxon>Duplodnaviria</taxon>
        <taxon>Heunggongvirae</taxon>
        <taxon>Uroviricota</taxon>
        <taxon>Caudoviricetes</taxon>
    </lineage>
</organism>
<dbReference type="Pfam" id="PF06114">
    <property type="entry name" value="Peptidase_M78"/>
    <property type="match status" value="1"/>
</dbReference>
<dbReference type="EMBL" id="BK014895">
    <property type="protein sequence ID" value="DAD81091.1"/>
    <property type="molecule type" value="Genomic_DNA"/>
</dbReference>
<protein>
    <submittedName>
        <fullName evidence="2">IrrE protein</fullName>
    </submittedName>
</protein>
<feature type="domain" description="IrrE N-terminal-like" evidence="1">
    <location>
        <begin position="2"/>
        <end position="112"/>
    </location>
</feature>
<dbReference type="InterPro" id="IPR010359">
    <property type="entry name" value="IrrE_HExxH"/>
</dbReference>
<proteinExistence type="predicted"/>
<accession>A0A8S5MGQ1</accession>